<evidence type="ECO:0000259" key="2">
    <source>
        <dbReference type="Pfam" id="PF06713"/>
    </source>
</evidence>
<dbReference type="RefSeq" id="WP_121933983.1">
    <property type="nucleotide sequence ID" value="NZ_RDOJ01000004.1"/>
</dbReference>
<keyword evidence="1" id="KW-1133">Transmembrane helix</keyword>
<dbReference type="GO" id="GO:0030153">
    <property type="term" value="P:bacteriocin immunity"/>
    <property type="evidence" value="ECO:0007669"/>
    <property type="project" value="InterPro"/>
</dbReference>
<accession>A0A3L9MF89</accession>
<gene>
    <name evidence="3" type="ORF">EAH69_04445</name>
</gene>
<name>A0A3L9MF89_9FLAO</name>
<dbReference type="EMBL" id="RDOJ01000004">
    <property type="protein sequence ID" value="RLZ11677.1"/>
    <property type="molecule type" value="Genomic_DNA"/>
</dbReference>
<feature type="transmembrane region" description="Helical" evidence="1">
    <location>
        <begin position="9"/>
        <end position="29"/>
    </location>
</feature>
<sequence>MTTKYSSKIGIDLILIAYIPFISLFYFVYKEFNLVGTIVIGVLFIFITYLLFSTIYTIDSNSKKLVVQSGFIFHKKIEIEKIKEIKSSKSLISSPALSIHRIEILYNTYDSVLISPKDLEKFIQELQQINPNIIYLQKTRN</sequence>
<keyword evidence="1" id="KW-0812">Transmembrane</keyword>
<evidence type="ECO:0000313" key="4">
    <source>
        <dbReference type="Proteomes" id="UP000275348"/>
    </source>
</evidence>
<feature type="domain" description="Uncharacterized protein YyaB-like PH" evidence="2">
    <location>
        <begin position="54"/>
        <end position="130"/>
    </location>
</feature>
<organism evidence="3 4">
    <name type="scientific">Faecalibacter macacae</name>
    <dbReference type="NCBI Taxonomy" id="1859289"/>
    <lineage>
        <taxon>Bacteria</taxon>
        <taxon>Pseudomonadati</taxon>
        <taxon>Bacteroidota</taxon>
        <taxon>Flavobacteriia</taxon>
        <taxon>Flavobacteriales</taxon>
        <taxon>Weeksellaceae</taxon>
        <taxon>Faecalibacter</taxon>
    </lineage>
</organism>
<dbReference type="AlphaFoldDB" id="A0A3L9MF89"/>
<protein>
    <recommendedName>
        <fullName evidence="2">Uncharacterized protein YyaB-like PH domain-containing protein</fullName>
    </recommendedName>
</protein>
<keyword evidence="4" id="KW-1185">Reference proteome</keyword>
<proteinExistence type="predicted"/>
<evidence type="ECO:0000256" key="1">
    <source>
        <dbReference type="SAM" id="Phobius"/>
    </source>
</evidence>
<comment type="caution">
    <text evidence="3">The sequence shown here is derived from an EMBL/GenBank/DDBJ whole genome shotgun (WGS) entry which is preliminary data.</text>
</comment>
<dbReference type="Proteomes" id="UP000275348">
    <property type="component" value="Unassembled WGS sequence"/>
</dbReference>
<evidence type="ECO:0000313" key="3">
    <source>
        <dbReference type="EMBL" id="RLZ11677.1"/>
    </source>
</evidence>
<dbReference type="InterPro" id="IPR009589">
    <property type="entry name" value="PH_YyaB-like"/>
</dbReference>
<keyword evidence="1" id="KW-0472">Membrane</keyword>
<feature type="transmembrane region" description="Helical" evidence="1">
    <location>
        <begin position="35"/>
        <end position="58"/>
    </location>
</feature>
<dbReference type="OrthoDB" id="1261156at2"/>
<reference evidence="3 4" key="1">
    <citation type="submission" date="2018-10" db="EMBL/GenBank/DDBJ databases">
        <authorList>
            <person name="Chen X."/>
        </authorList>
    </citation>
    <scope>NUCLEOTIDE SEQUENCE [LARGE SCALE GENOMIC DNA]</scope>
    <source>
        <strain evidence="3 4">YIM 102668</strain>
    </source>
</reference>
<dbReference type="Pfam" id="PF06713">
    <property type="entry name" value="bPH_4"/>
    <property type="match status" value="1"/>
</dbReference>